<dbReference type="EMBL" id="AP025739">
    <property type="protein sequence ID" value="BDI30565.1"/>
    <property type="molecule type" value="Genomic_DNA"/>
</dbReference>
<accession>A0A402D781</accession>
<evidence type="ECO:0000313" key="1">
    <source>
        <dbReference type="EMBL" id="BDI30565.1"/>
    </source>
</evidence>
<dbReference type="KEGG" id="ccot:CCAX7_26160"/>
<dbReference type="Proteomes" id="UP000287394">
    <property type="component" value="Chromosome"/>
</dbReference>
<reference evidence="1 2" key="1">
    <citation type="journal article" date="2019" name="Int. J. Syst. Evol. Microbiol.">
        <title>Capsulimonas corticalis gen. nov., sp. nov., an aerobic capsulated bacterium, of a novel bacterial order, Capsulimonadales ord. nov., of the class Armatimonadia of the phylum Armatimonadetes.</title>
        <authorList>
            <person name="Li J."/>
            <person name="Kudo C."/>
            <person name="Tonouchi A."/>
        </authorList>
    </citation>
    <scope>NUCLEOTIDE SEQUENCE [LARGE SCALE GENOMIC DNA]</scope>
    <source>
        <strain evidence="1 2">AX-7</strain>
    </source>
</reference>
<keyword evidence="2" id="KW-1185">Reference proteome</keyword>
<dbReference type="AlphaFoldDB" id="A0A402D781"/>
<organism evidence="1 2">
    <name type="scientific">Capsulimonas corticalis</name>
    <dbReference type="NCBI Taxonomy" id="2219043"/>
    <lineage>
        <taxon>Bacteria</taxon>
        <taxon>Bacillati</taxon>
        <taxon>Armatimonadota</taxon>
        <taxon>Armatimonadia</taxon>
        <taxon>Capsulimonadales</taxon>
        <taxon>Capsulimonadaceae</taxon>
        <taxon>Capsulimonas</taxon>
    </lineage>
</organism>
<evidence type="ECO:0000313" key="2">
    <source>
        <dbReference type="Proteomes" id="UP000287394"/>
    </source>
</evidence>
<proteinExistence type="predicted"/>
<gene>
    <name evidence="1" type="ORF">CCAX7_26160</name>
</gene>
<name>A0A402D781_9BACT</name>
<protein>
    <submittedName>
        <fullName evidence="1">Uncharacterized protein</fullName>
    </submittedName>
</protein>
<sequence length="62" mass="6716">MRAECLISGCFRNIQTDDGFEPLTLLVDEADSGDGSAADLSGEFCDIVKDILGRRIKDAHLT</sequence>